<sequence length="373" mass="43270">MAQNDINDVLDYLRRIKRGDNLNSIKIIDQIETLEPMFIEVFKVVNGCVSASPKVELTLLEFIQGNTSLRYNYELNDSNLSEYMDCLNKNLNDYLMMCLEWGRSNHSLPSEEILETNRFIKQLKIVQKKMRFLRYLYVSEINGYIDHEKLESLETRIQFVAGNVGQFCLALSVVGDKDDIFSKPPYLLCLIVLVELEMKKIFLGELKTSKFTQSRTFKDKKLPKGFSHHLCSLLVHLRNKKLENFPNSVSSRNIDVAIEFLLVSLMMMGKLNDMLKFESGLVFMMRPHIAILEKEISSLSSIFRDVAQMHHEHKILKDIRRHTINLAYEAEVAIDSILAQYNAFWHIFCSLPTILKEIMNSGRWTLLLSLVMA</sequence>
<evidence type="ECO:0000313" key="7">
    <source>
        <dbReference type="Proteomes" id="UP000222542"/>
    </source>
</evidence>
<keyword evidence="2" id="KW-0433">Leucine-rich repeat</keyword>
<dbReference type="InterPro" id="IPR038005">
    <property type="entry name" value="RX-like_CC"/>
</dbReference>
<protein>
    <submittedName>
        <fullName evidence="6">Uncharacterized protein</fullName>
    </submittedName>
</protein>
<gene>
    <name evidence="6" type="ORF">T459_08826</name>
</gene>
<dbReference type="OMA" id="DIRRHTI"/>
<evidence type="ECO:0000256" key="4">
    <source>
        <dbReference type="ARBA" id="ARBA00022821"/>
    </source>
</evidence>
<keyword evidence="5" id="KW-0067">ATP-binding</keyword>
<name>A0A2G2ZXK5_CAPAN</name>
<dbReference type="SMR" id="A0A2G2ZXK5"/>
<keyword evidence="4" id="KW-0611">Plant defense</keyword>
<dbReference type="AlphaFoldDB" id="A0A2G2ZXK5"/>
<evidence type="ECO:0000256" key="2">
    <source>
        <dbReference type="ARBA" id="ARBA00022614"/>
    </source>
</evidence>
<dbReference type="GO" id="GO:0006952">
    <property type="term" value="P:defense response"/>
    <property type="evidence" value="ECO:0007669"/>
    <property type="project" value="UniProtKB-KW"/>
</dbReference>
<evidence type="ECO:0000313" key="6">
    <source>
        <dbReference type="EMBL" id="PHT86720.1"/>
    </source>
</evidence>
<dbReference type="CDD" id="cd14798">
    <property type="entry name" value="RX-CC_like"/>
    <property type="match status" value="1"/>
</dbReference>
<dbReference type="GO" id="GO:0005524">
    <property type="term" value="F:ATP binding"/>
    <property type="evidence" value="ECO:0007669"/>
    <property type="project" value="UniProtKB-KW"/>
</dbReference>
<dbReference type="Gramene" id="PHT86720">
    <property type="protein sequence ID" value="PHT86720"/>
    <property type="gene ID" value="T459_08826"/>
</dbReference>
<proteinExistence type="inferred from homology"/>
<evidence type="ECO:0000256" key="3">
    <source>
        <dbReference type="ARBA" id="ARBA00022737"/>
    </source>
</evidence>
<dbReference type="EMBL" id="AYRZ02000003">
    <property type="protein sequence ID" value="PHT86720.1"/>
    <property type="molecule type" value="Genomic_DNA"/>
</dbReference>
<comment type="similarity">
    <text evidence="1">Belongs to the disease resistance NB-LRR family.</text>
</comment>
<keyword evidence="7" id="KW-1185">Reference proteome</keyword>
<dbReference type="Proteomes" id="UP000222542">
    <property type="component" value="Unassembled WGS sequence"/>
</dbReference>
<keyword evidence="5" id="KW-0547">Nucleotide-binding</keyword>
<organism evidence="6 7">
    <name type="scientific">Capsicum annuum</name>
    <name type="common">Capsicum pepper</name>
    <dbReference type="NCBI Taxonomy" id="4072"/>
    <lineage>
        <taxon>Eukaryota</taxon>
        <taxon>Viridiplantae</taxon>
        <taxon>Streptophyta</taxon>
        <taxon>Embryophyta</taxon>
        <taxon>Tracheophyta</taxon>
        <taxon>Spermatophyta</taxon>
        <taxon>Magnoliopsida</taxon>
        <taxon>eudicotyledons</taxon>
        <taxon>Gunneridae</taxon>
        <taxon>Pentapetalae</taxon>
        <taxon>asterids</taxon>
        <taxon>lamiids</taxon>
        <taxon>Solanales</taxon>
        <taxon>Solanaceae</taxon>
        <taxon>Solanoideae</taxon>
        <taxon>Capsiceae</taxon>
        <taxon>Capsicum</taxon>
    </lineage>
</organism>
<comment type="caution">
    <text evidence="6">The sequence shown here is derived from an EMBL/GenBank/DDBJ whole genome shotgun (WGS) entry which is preliminary data.</text>
</comment>
<reference evidence="6 7" key="1">
    <citation type="journal article" date="2014" name="Nat. Genet.">
        <title>Genome sequence of the hot pepper provides insights into the evolution of pungency in Capsicum species.</title>
        <authorList>
            <person name="Kim S."/>
            <person name="Park M."/>
            <person name="Yeom S.I."/>
            <person name="Kim Y.M."/>
            <person name="Lee J.M."/>
            <person name="Lee H.A."/>
            <person name="Seo E."/>
            <person name="Choi J."/>
            <person name="Cheong K."/>
            <person name="Kim K.T."/>
            <person name="Jung K."/>
            <person name="Lee G.W."/>
            <person name="Oh S.K."/>
            <person name="Bae C."/>
            <person name="Kim S.B."/>
            <person name="Lee H.Y."/>
            <person name="Kim S.Y."/>
            <person name="Kim M.S."/>
            <person name="Kang B.C."/>
            <person name="Jo Y.D."/>
            <person name="Yang H.B."/>
            <person name="Jeong H.J."/>
            <person name="Kang W.H."/>
            <person name="Kwon J.K."/>
            <person name="Shin C."/>
            <person name="Lim J.Y."/>
            <person name="Park J.H."/>
            <person name="Huh J.H."/>
            <person name="Kim J.S."/>
            <person name="Kim B.D."/>
            <person name="Cohen O."/>
            <person name="Paran I."/>
            <person name="Suh M.C."/>
            <person name="Lee S.B."/>
            <person name="Kim Y.K."/>
            <person name="Shin Y."/>
            <person name="Noh S.J."/>
            <person name="Park J."/>
            <person name="Seo Y.S."/>
            <person name="Kwon S.Y."/>
            <person name="Kim H.A."/>
            <person name="Park J.M."/>
            <person name="Kim H.J."/>
            <person name="Choi S.B."/>
            <person name="Bosland P.W."/>
            <person name="Reeves G."/>
            <person name="Jo S.H."/>
            <person name="Lee B.W."/>
            <person name="Cho H.T."/>
            <person name="Choi H.S."/>
            <person name="Lee M.S."/>
            <person name="Yu Y."/>
            <person name="Do Choi Y."/>
            <person name="Park B.S."/>
            <person name="van Deynze A."/>
            <person name="Ashrafi H."/>
            <person name="Hill T."/>
            <person name="Kim W.T."/>
            <person name="Pai H.S."/>
            <person name="Ahn H.K."/>
            <person name="Yeam I."/>
            <person name="Giovannoni J.J."/>
            <person name="Rose J.K."/>
            <person name="Sorensen I."/>
            <person name="Lee S.J."/>
            <person name="Kim R.W."/>
            <person name="Choi I.Y."/>
            <person name="Choi B.S."/>
            <person name="Lim J.S."/>
            <person name="Lee Y.H."/>
            <person name="Choi D."/>
        </authorList>
    </citation>
    <scope>NUCLEOTIDE SEQUENCE [LARGE SCALE GENOMIC DNA]</scope>
    <source>
        <strain evidence="7">cv. CM334</strain>
    </source>
</reference>
<accession>A0A2G2ZXK5</accession>
<reference evidence="6 7" key="2">
    <citation type="journal article" date="2017" name="Genome Biol.">
        <title>New reference genome sequences of hot pepper reveal the massive evolution of plant disease-resistance genes by retroduplication.</title>
        <authorList>
            <person name="Kim S."/>
            <person name="Park J."/>
            <person name="Yeom S.I."/>
            <person name="Kim Y.M."/>
            <person name="Seo E."/>
            <person name="Kim K.T."/>
            <person name="Kim M.S."/>
            <person name="Lee J.M."/>
            <person name="Cheong K."/>
            <person name="Shin H.S."/>
            <person name="Kim S.B."/>
            <person name="Han K."/>
            <person name="Lee J."/>
            <person name="Park M."/>
            <person name="Lee H.A."/>
            <person name="Lee H.Y."/>
            <person name="Lee Y."/>
            <person name="Oh S."/>
            <person name="Lee J.H."/>
            <person name="Choi E."/>
            <person name="Choi E."/>
            <person name="Lee S.E."/>
            <person name="Jeon J."/>
            <person name="Kim H."/>
            <person name="Choi G."/>
            <person name="Song H."/>
            <person name="Lee J."/>
            <person name="Lee S.C."/>
            <person name="Kwon J.K."/>
            <person name="Lee H.Y."/>
            <person name="Koo N."/>
            <person name="Hong Y."/>
            <person name="Kim R.W."/>
            <person name="Kang W.H."/>
            <person name="Huh J.H."/>
            <person name="Kang B.C."/>
            <person name="Yang T.J."/>
            <person name="Lee Y.H."/>
            <person name="Bennetzen J.L."/>
            <person name="Choi D."/>
        </authorList>
    </citation>
    <scope>NUCLEOTIDE SEQUENCE [LARGE SCALE GENOMIC DNA]</scope>
    <source>
        <strain evidence="7">cv. CM334</strain>
    </source>
</reference>
<evidence type="ECO:0000256" key="5">
    <source>
        <dbReference type="ARBA" id="ARBA00022840"/>
    </source>
</evidence>
<keyword evidence="3" id="KW-0677">Repeat</keyword>
<evidence type="ECO:0000256" key="1">
    <source>
        <dbReference type="ARBA" id="ARBA00008894"/>
    </source>
</evidence>